<evidence type="ECO:0000256" key="13">
    <source>
        <dbReference type="ARBA" id="ARBA00080511"/>
    </source>
</evidence>
<evidence type="ECO:0000256" key="11">
    <source>
        <dbReference type="ARBA" id="ARBA00066687"/>
    </source>
</evidence>
<dbReference type="RefSeq" id="WP_183077845.1">
    <property type="nucleotide sequence ID" value="NZ_RBIG01000001.1"/>
</dbReference>
<feature type="binding site" evidence="16">
    <location>
        <begin position="278"/>
        <end position="279"/>
    </location>
    <ligand>
        <name>substrate</name>
    </ligand>
</feature>
<dbReference type="EC" id="1.1.1.94" evidence="11 14"/>
<feature type="binding site" evidence="17">
    <location>
        <position position="154"/>
    </location>
    <ligand>
        <name>NAD(+)</name>
        <dbReference type="ChEBI" id="CHEBI:57540"/>
    </ligand>
</feature>
<dbReference type="Proteomes" id="UP000277424">
    <property type="component" value="Unassembled WGS sequence"/>
</dbReference>
<dbReference type="AlphaFoldDB" id="A0A420WPQ6"/>
<evidence type="ECO:0000256" key="14">
    <source>
        <dbReference type="HAMAP-Rule" id="MF_00394"/>
    </source>
</evidence>
<feature type="binding site" evidence="14">
    <location>
        <position position="152"/>
    </location>
    <ligand>
        <name>sn-glycerol 3-phosphate</name>
        <dbReference type="ChEBI" id="CHEBI:57597"/>
    </ligand>
</feature>
<dbReference type="GO" id="GO:0008654">
    <property type="term" value="P:phospholipid biosynthetic process"/>
    <property type="evidence" value="ECO:0007669"/>
    <property type="project" value="UniProtKB-KW"/>
</dbReference>
<keyword evidence="5 14" id="KW-0560">Oxidoreductase</keyword>
<dbReference type="PROSITE" id="PS00957">
    <property type="entry name" value="NAD_G3PDH"/>
    <property type="match status" value="1"/>
</dbReference>
<keyword evidence="2 14" id="KW-0444">Lipid biosynthesis</keyword>
<dbReference type="NCBIfam" id="NF000942">
    <property type="entry name" value="PRK00094.1-4"/>
    <property type="match status" value="1"/>
</dbReference>
<dbReference type="InterPro" id="IPR011128">
    <property type="entry name" value="G3P_DH_NAD-dep_N"/>
</dbReference>
<feature type="binding site" evidence="14">
    <location>
        <position position="154"/>
    </location>
    <ligand>
        <name>NADPH</name>
        <dbReference type="ChEBI" id="CHEBI:57783"/>
    </ligand>
</feature>
<dbReference type="HAMAP" id="MF_00394">
    <property type="entry name" value="NAD_Glyc3P_dehydrog"/>
    <property type="match status" value="1"/>
</dbReference>
<comment type="similarity">
    <text evidence="1 14 18">Belongs to the NAD-dependent glycerol-3-phosphate dehydrogenase family.</text>
</comment>
<keyword evidence="3 14" id="KW-0547">Nucleotide-binding</keyword>
<evidence type="ECO:0000313" key="21">
    <source>
        <dbReference type="EMBL" id="RKQ72902.1"/>
    </source>
</evidence>
<dbReference type="EMBL" id="RBIG01000001">
    <property type="protein sequence ID" value="RKQ72902.1"/>
    <property type="molecule type" value="Genomic_DNA"/>
</dbReference>
<dbReference type="GO" id="GO:0005975">
    <property type="term" value="P:carbohydrate metabolic process"/>
    <property type="evidence" value="ECO:0007669"/>
    <property type="project" value="InterPro"/>
</dbReference>
<comment type="catalytic activity">
    <reaction evidence="10">
        <text>sn-glycerol 3-phosphate + NADP(+) = dihydroxyacetone phosphate + NADPH + H(+)</text>
        <dbReference type="Rhea" id="RHEA:11096"/>
        <dbReference type="ChEBI" id="CHEBI:15378"/>
        <dbReference type="ChEBI" id="CHEBI:57597"/>
        <dbReference type="ChEBI" id="CHEBI:57642"/>
        <dbReference type="ChEBI" id="CHEBI:57783"/>
        <dbReference type="ChEBI" id="CHEBI:58349"/>
        <dbReference type="EC" id="1.1.1.94"/>
    </reaction>
    <physiologicalReaction direction="right-to-left" evidence="10">
        <dbReference type="Rhea" id="RHEA:11098"/>
    </physiologicalReaction>
</comment>
<evidence type="ECO:0000256" key="9">
    <source>
        <dbReference type="ARBA" id="ARBA00023264"/>
    </source>
</evidence>
<feature type="binding site" evidence="14">
    <location>
        <position position="304"/>
    </location>
    <ligand>
        <name>NADPH</name>
        <dbReference type="ChEBI" id="CHEBI:57783"/>
    </ligand>
</feature>
<evidence type="ECO:0000256" key="16">
    <source>
        <dbReference type="PIRSR" id="PIRSR000114-2"/>
    </source>
</evidence>
<dbReference type="UniPathway" id="UPA00940"/>
<dbReference type="Gene3D" id="3.40.50.720">
    <property type="entry name" value="NAD(P)-binding Rossmann-like Domain"/>
    <property type="match status" value="1"/>
</dbReference>
<feature type="binding site" evidence="16">
    <location>
        <position position="122"/>
    </location>
    <ligand>
        <name>substrate</name>
    </ligand>
</feature>
<evidence type="ECO:0000256" key="18">
    <source>
        <dbReference type="RuleBase" id="RU000437"/>
    </source>
</evidence>
<comment type="subcellular location">
    <subcellularLocation>
        <location evidence="14">Cytoplasm</location>
    </subcellularLocation>
</comment>
<dbReference type="FunFam" id="3.40.50.720:FF:000019">
    <property type="entry name" value="Glycerol-3-phosphate dehydrogenase [NAD(P)+]"/>
    <property type="match status" value="1"/>
</dbReference>
<dbReference type="SUPFAM" id="SSF51735">
    <property type="entry name" value="NAD(P)-binding Rossmann-fold domains"/>
    <property type="match status" value="1"/>
</dbReference>
<comment type="caution">
    <text evidence="21">The sequence shown here is derived from an EMBL/GenBank/DDBJ whole genome shotgun (WGS) entry which is preliminary data.</text>
</comment>
<evidence type="ECO:0000313" key="22">
    <source>
        <dbReference type="Proteomes" id="UP000277424"/>
    </source>
</evidence>
<gene>
    <name evidence="14" type="primary">gpsA</name>
    <name evidence="21" type="ORF">BCL74_0672</name>
</gene>
<dbReference type="InterPro" id="IPR006168">
    <property type="entry name" value="G3P_DH_NAD-dep"/>
</dbReference>
<dbReference type="PIRSF" id="PIRSF000114">
    <property type="entry name" value="Glycerol-3-P_dh"/>
    <property type="match status" value="1"/>
</dbReference>
<dbReference type="Pfam" id="PF01210">
    <property type="entry name" value="NAD_Gly3P_dh_N"/>
    <property type="match status" value="1"/>
</dbReference>
<feature type="domain" description="Glycerol-3-phosphate dehydrogenase NAD-dependent C-terminal" evidence="20">
    <location>
        <begin position="203"/>
        <end position="344"/>
    </location>
</feature>
<feature type="binding site" evidence="14">
    <location>
        <position position="122"/>
    </location>
    <ligand>
        <name>NADPH</name>
        <dbReference type="ChEBI" id="CHEBI:57783"/>
    </ligand>
</feature>
<evidence type="ECO:0000256" key="1">
    <source>
        <dbReference type="ARBA" id="ARBA00011009"/>
    </source>
</evidence>
<dbReference type="GO" id="GO:0046168">
    <property type="term" value="P:glycerol-3-phosphate catabolic process"/>
    <property type="evidence" value="ECO:0007669"/>
    <property type="project" value="InterPro"/>
</dbReference>
<dbReference type="InterPro" id="IPR036291">
    <property type="entry name" value="NAD(P)-bd_dom_sf"/>
</dbReference>
<evidence type="ECO:0000259" key="19">
    <source>
        <dbReference type="Pfam" id="PF01210"/>
    </source>
</evidence>
<dbReference type="InterPro" id="IPR008927">
    <property type="entry name" value="6-PGluconate_DH-like_C_sf"/>
</dbReference>
<organism evidence="21 22">
    <name type="scientific">Oceanibaculum indicum</name>
    <dbReference type="NCBI Taxonomy" id="526216"/>
    <lineage>
        <taxon>Bacteria</taxon>
        <taxon>Pseudomonadati</taxon>
        <taxon>Pseudomonadota</taxon>
        <taxon>Alphaproteobacteria</taxon>
        <taxon>Rhodospirillales</taxon>
        <taxon>Oceanibaculaceae</taxon>
        <taxon>Oceanibaculum</taxon>
    </lineage>
</organism>
<dbReference type="SUPFAM" id="SSF48179">
    <property type="entry name" value="6-phosphogluconate dehydrogenase C-terminal domain-like"/>
    <property type="match status" value="1"/>
</dbReference>
<comment type="pathway">
    <text evidence="14">Membrane lipid metabolism; glycerophospholipid metabolism.</text>
</comment>
<keyword evidence="7 14" id="KW-0443">Lipid metabolism</keyword>
<dbReference type="GO" id="GO:0051287">
    <property type="term" value="F:NAD binding"/>
    <property type="evidence" value="ECO:0007669"/>
    <property type="project" value="InterPro"/>
</dbReference>
<feature type="binding site" evidence="17">
    <location>
        <position position="278"/>
    </location>
    <ligand>
        <name>NAD(+)</name>
        <dbReference type="ChEBI" id="CHEBI:57540"/>
    </ligand>
</feature>
<reference evidence="21 22" key="1">
    <citation type="submission" date="2018-10" db="EMBL/GenBank/DDBJ databases">
        <title>Comparative analysis of microorganisms from saline springs in Andes Mountain Range, Colombia.</title>
        <authorList>
            <person name="Rubin E."/>
        </authorList>
    </citation>
    <scope>NUCLEOTIDE SEQUENCE [LARGE SCALE GENOMIC DNA]</scope>
    <source>
        <strain evidence="21 22">USBA 36</strain>
    </source>
</reference>
<feature type="binding site" evidence="14">
    <location>
        <position position="278"/>
    </location>
    <ligand>
        <name>NADPH</name>
        <dbReference type="ChEBI" id="CHEBI:57783"/>
    </ligand>
</feature>
<evidence type="ECO:0000256" key="7">
    <source>
        <dbReference type="ARBA" id="ARBA00023098"/>
    </source>
</evidence>
<feature type="binding site" evidence="14">
    <location>
        <position position="49"/>
    </location>
    <ligand>
        <name>NADPH</name>
        <dbReference type="ChEBI" id="CHEBI:57783"/>
    </ligand>
</feature>
<evidence type="ECO:0000256" key="4">
    <source>
        <dbReference type="ARBA" id="ARBA00022857"/>
    </source>
</evidence>
<feature type="binding site" evidence="17">
    <location>
        <position position="99"/>
    </location>
    <ligand>
        <name>NAD(+)</name>
        <dbReference type="ChEBI" id="CHEBI:57540"/>
    </ligand>
</feature>
<evidence type="ECO:0000259" key="20">
    <source>
        <dbReference type="Pfam" id="PF07479"/>
    </source>
</evidence>
<evidence type="ECO:0000256" key="15">
    <source>
        <dbReference type="PIRSR" id="PIRSR000114-1"/>
    </source>
</evidence>
<dbReference type="GO" id="GO:0005829">
    <property type="term" value="C:cytosol"/>
    <property type="evidence" value="ECO:0007669"/>
    <property type="project" value="TreeGrafter"/>
</dbReference>
<evidence type="ECO:0000256" key="6">
    <source>
        <dbReference type="ARBA" id="ARBA00023027"/>
    </source>
</evidence>
<feature type="binding site" evidence="14">
    <location>
        <position position="267"/>
    </location>
    <ligand>
        <name>sn-glycerol 3-phosphate</name>
        <dbReference type="ChEBI" id="CHEBI:57597"/>
    </ligand>
</feature>
<dbReference type="Pfam" id="PF07479">
    <property type="entry name" value="NAD_Gly3P_dh_C"/>
    <property type="match status" value="1"/>
</dbReference>
<dbReference type="GO" id="GO:0006650">
    <property type="term" value="P:glycerophospholipid metabolic process"/>
    <property type="evidence" value="ECO:0007669"/>
    <property type="project" value="UniProtKB-UniRule"/>
</dbReference>
<evidence type="ECO:0000256" key="12">
    <source>
        <dbReference type="ARBA" id="ARBA00069372"/>
    </source>
</evidence>
<name>A0A420WPQ6_9PROT</name>
<feature type="binding site" evidence="14">
    <location>
        <position position="279"/>
    </location>
    <ligand>
        <name>sn-glycerol 3-phosphate</name>
        <dbReference type="ChEBI" id="CHEBI:57597"/>
    </ligand>
</feature>
<feature type="domain" description="Glycerol-3-phosphate dehydrogenase NAD-dependent N-terminal" evidence="19">
    <location>
        <begin position="20"/>
        <end position="172"/>
    </location>
</feature>
<dbReference type="GO" id="GO:0141153">
    <property type="term" value="F:glycerol-3-phosphate dehydrogenase (NADP+) activity"/>
    <property type="evidence" value="ECO:0007669"/>
    <property type="project" value="RHEA"/>
</dbReference>
<dbReference type="GO" id="GO:0046167">
    <property type="term" value="P:glycerol-3-phosphate biosynthetic process"/>
    <property type="evidence" value="ECO:0007669"/>
    <property type="project" value="UniProtKB-UniRule"/>
</dbReference>
<feature type="binding site" evidence="14">
    <location>
        <position position="302"/>
    </location>
    <ligand>
        <name>NADPH</name>
        <dbReference type="ChEBI" id="CHEBI:57783"/>
    </ligand>
</feature>
<keyword evidence="6 14" id="KW-0520">NAD</keyword>
<evidence type="ECO:0000256" key="5">
    <source>
        <dbReference type="ARBA" id="ARBA00023002"/>
    </source>
</evidence>
<dbReference type="Gene3D" id="1.10.1040.10">
    <property type="entry name" value="N-(1-d-carboxylethyl)-l-norvaline Dehydrogenase, domain 2"/>
    <property type="match status" value="1"/>
</dbReference>
<dbReference type="NCBIfam" id="NF000940">
    <property type="entry name" value="PRK00094.1-2"/>
    <property type="match status" value="1"/>
</dbReference>
<feature type="binding site" evidence="14">
    <location>
        <position position="29"/>
    </location>
    <ligand>
        <name>NADPH</name>
        <dbReference type="ChEBI" id="CHEBI:57783"/>
    </ligand>
</feature>
<sequence length="379" mass="39038">MDTREGEADNRLVAEAPFDKVAVIGAGAWGTALAMTAHRAGRRVSLWAREADVVEAVARDRRNPFLPDYPMPAEIAVSGDLSAVVAQAGLVILVVPSQFLRGMARAVEAVLAAGVPVVICAKGIETDSGKLMSDIVAEEMPGRPQAVLSGPSFASEVAEGQPTAVTVASEDAAGGADAASTSLAAKICLALGNESFRPYISDDPVGVEVGGAVKNVLAIACGIADGLGMGSNPRAALITRGLAELKRLAEALGGRRETVTGLAGIGDLTLTCSSTQSRNFSFGRALGQGMTPEEALAGKKSVAEGAVNARSVTQLARRLGVEMPICEAVNAILHDGLSIRDAVQALLTRAIKAESRELEPHVILPHPSAANDLQPNDMV</sequence>
<keyword evidence="4 14" id="KW-0521">NADP</keyword>
<feature type="binding site" evidence="14">
    <location>
        <position position="150"/>
    </location>
    <ligand>
        <name>sn-glycerol 3-phosphate</name>
        <dbReference type="ChEBI" id="CHEBI:57597"/>
    </ligand>
</feature>
<feature type="binding site" evidence="14">
    <location>
        <position position="214"/>
    </location>
    <ligand>
        <name>sn-glycerol 3-phosphate</name>
        <dbReference type="ChEBI" id="CHEBI:57597"/>
    </ligand>
</feature>
<comment type="function">
    <text evidence="14">Catalyzes the reduction of the glycolytic intermediate dihydroxyacetone phosphate (DHAP) to sn-glycerol 3-phosphate (G3P), the key precursor for phospholipid synthesis.</text>
</comment>
<dbReference type="PANTHER" id="PTHR11728">
    <property type="entry name" value="GLYCEROL-3-PHOSPHATE DEHYDROGENASE"/>
    <property type="match status" value="1"/>
</dbReference>
<accession>A0A420WPQ6</accession>
<dbReference type="FunFam" id="1.10.1040.10:FF:000001">
    <property type="entry name" value="Glycerol-3-phosphate dehydrogenase [NAD(P)+]"/>
    <property type="match status" value="1"/>
</dbReference>
<keyword evidence="8 14" id="KW-0594">Phospholipid biosynthesis</keyword>
<feature type="binding site" evidence="14">
    <location>
        <position position="278"/>
    </location>
    <ligand>
        <name>sn-glycerol 3-phosphate</name>
        <dbReference type="ChEBI" id="CHEBI:57597"/>
    </ligand>
</feature>
<evidence type="ECO:0000256" key="17">
    <source>
        <dbReference type="PIRSR" id="PIRSR000114-3"/>
    </source>
</evidence>
<feature type="binding site" evidence="17">
    <location>
        <begin position="25"/>
        <end position="30"/>
    </location>
    <ligand>
        <name>NAD(+)</name>
        <dbReference type="ChEBI" id="CHEBI:57540"/>
    </ligand>
</feature>
<protein>
    <recommendedName>
        <fullName evidence="12 14">Glycerol-3-phosphate dehydrogenase [NAD(P)+]</fullName>
        <ecNumber evidence="11 14">1.1.1.94</ecNumber>
    </recommendedName>
    <alternativeName>
        <fullName evidence="14">NAD(P)(+)-dependent glycerol-3-phosphate dehydrogenase</fullName>
    </alternativeName>
    <alternativeName>
        <fullName evidence="13 14">NAD(P)H-dependent dihydroxyacetone-phosphate reductase</fullName>
    </alternativeName>
</protein>
<proteinExistence type="inferred from homology"/>
<evidence type="ECO:0000256" key="10">
    <source>
        <dbReference type="ARBA" id="ARBA00052716"/>
    </source>
</evidence>
<feature type="binding site" evidence="14">
    <location>
        <position position="277"/>
    </location>
    <ligand>
        <name>sn-glycerol 3-phosphate</name>
        <dbReference type="ChEBI" id="CHEBI:57597"/>
    </ligand>
</feature>
<keyword evidence="9 14" id="KW-1208">Phospholipid metabolism</keyword>
<dbReference type="InterPro" id="IPR006109">
    <property type="entry name" value="G3P_DH_NAD-dep_C"/>
</dbReference>
<feature type="binding site" evidence="14">
    <location>
        <position position="122"/>
    </location>
    <ligand>
        <name>sn-glycerol 3-phosphate</name>
        <dbReference type="ChEBI" id="CHEBI:57597"/>
    </ligand>
</feature>
<dbReference type="PRINTS" id="PR00077">
    <property type="entry name" value="GPDHDRGNASE"/>
</dbReference>
<evidence type="ECO:0000256" key="2">
    <source>
        <dbReference type="ARBA" id="ARBA00022516"/>
    </source>
</evidence>
<evidence type="ECO:0000256" key="3">
    <source>
        <dbReference type="ARBA" id="ARBA00022741"/>
    </source>
</evidence>
<dbReference type="PANTHER" id="PTHR11728:SF1">
    <property type="entry name" value="GLYCEROL-3-PHOSPHATE DEHYDROGENASE [NAD(+)] 2, CHLOROPLASTIC"/>
    <property type="match status" value="1"/>
</dbReference>
<evidence type="ECO:0000256" key="8">
    <source>
        <dbReference type="ARBA" id="ARBA00023209"/>
    </source>
</evidence>
<comment type="caution">
    <text evidence="14">Lacks conserved residue(s) required for the propagation of feature annotation.</text>
</comment>
<keyword evidence="14" id="KW-0963">Cytoplasm</keyword>
<feature type="active site" description="Proton acceptor" evidence="14 15">
    <location>
        <position position="214"/>
    </location>
</feature>
<dbReference type="GO" id="GO:0141152">
    <property type="term" value="F:glycerol-3-phosphate dehydrogenase (NAD+) activity"/>
    <property type="evidence" value="ECO:0007669"/>
    <property type="project" value="RHEA"/>
</dbReference>
<comment type="catalytic activity">
    <reaction evidence="14">
        <text>sn-glycerol 3-phosphate + NAD(+) = dihydroxyacetone phosphate + NADH + H(+)</text>
        <dbReference type="Rhea" id="RHEA:11092"/>
        <dbReference type="ChEBI" id="CHEBI:15378"/>
        <dbReference type="ChEBI" id="CHEBI:57540"/>
        <dbReference type="ChEBI" id="CHEBI:57597"/>
        <dbReference type="ChEBI" id="CHEBI:57642"/>
        <dbReference type="ChEBI" id="CHEBI:57945"/>
        <dbReference type="EC" id="1.1.1.94"/>
    </reaction>
</comment>
<dbReference type="InterPro" id="IPR013328">
    <property type="entry name" value="6PGD_dom2"/>
</dbReference>